<sequence length="135" mass="14708">MRNFIIIIAVLTALVACYGDAITESLEEMSLVYDEEDTSMNGRLLSSADVDSRNTTWVVISEWQLSAPAVAGQVQRVGVMYEGAANVTINRLTVTYTETPAAVDRSPLSTNVMNVMIRSHAGQQVNATVTILRRA</sequence>
<protein>
    <submittedName>
        <fullName evidence="3">Uncharacterized protein LOC118277170</fullName>
    </submittedName>
</protein>
<reference evidence="3" key="1">
    <citation type="submission" date="2025-08" db="UniProtKB">
        <authorList>
            <consortium name="RefSeq"/>
        </authorList>
    </citation>
    <scope>IDENTIFICATION</scope>
    <source>
        <tissue evidence="3">Whole larval tissue</tissue>
    </source>
</reference>
<keyword evidence="2" id="KW-1185">Reference proteome</keyword>
<evidence type="ECO:0000256" key="1">
    <source>
        <dbReference type="SAM" id="SignalP"/>
    </source>
</evidence>
<accession>A0A9R0DFW3</accession>
<dbReference type="GeneID" id="118277170"/>
<dbReference type="AlphaFoldDB" id="A0A9R0DFW3"/>
<dbReference type="RefSeq" id="XP_035451777.2">
    <property type="nucleotide sequence ID" value="XM_035595884.2"/>
</dbReference>
<dbReference type="PROSITE" id="PS51257">
    <property type="entry name" value="PROKAR_LIPOPROTEIN"/>
    <property type="match status" value="1"/>
</dbReference>
<feature type="signal peptide" evidence="1">
    <location>
        <begin position="1"/>
        <end position="19"/>
    </location>
</feature>
<gene>
    <name evidence="3" type="primary">LOC118277170</name>
</gene>
<organism evidence="2 3">
    <name type="scientific">Spodoptera frugiperda</name>
    <name type="common">Fall armyworm</name>
    <dbReference type="NCBI Taxonomy" id="7108"/>
    <lineage>
        <taxon>Eukaryota</taxon>
        <taxon>Metazoa</taxon>
        <taxon>Ecdysozoa</taxon>
        <taxon>Arthropoda</taxon>
        <taxon>Hexapoda</taxon>
        <taxon>Insecta</taxon>
        <taxon>Pterygota</taxon>
        <taxon>Neoptera</taxon>
        <taxon>Endopterygota</taxon>
        <taxon>Lepidoptera</taxon>
        <taxon>Glossata</taxon>
        <taxon>Ditrysia</taxon>
        <taxon>Noctuoidea</taxon>
        <taxon>Noctuidae</taxon>
        <taxon>Amphipyrinae</taxon>
        <taxon>Spodoptera</taxon>
    </lineage>
</organism>
<evidence type="ECO:0000313" key="2">
    <source>
        <dbReference type="Proteomes" id="UP000829999"/>
    </source>
</evidence>
<dbReference type="OrthoDB" id="7368699at2759"/>
<keyword evidence="1" id="KW-0732">Signal</keyword>
<evidence type="ECO:0000313" key="3">
    <source>
        <dbReference type="RefSeq" id="XP_035451777.2"/>
    </source>
</evidence>
<name>A0A9R0DFW3_SPOFR</name>
<proteinExistence type="predicted"/>
<dbReference type="Proteomes" id="UP000829999">
    <property type="component" value="Chromosome 10"/>
</dbReference>
<feature type="chain" id="PRO_5040495091" evidence="1">
    <location>
        <begin position="20"/>
        <end position="135"/>
    </location>
</feature>